<gene>
    <name evidence="1" type="ORF">R1sor_008787</name>
</gene>
<dbReference type="AlphaFoldDB" id="A0ABD3HWF6"/>
<comment type="caution">
    <text evidence="1">The sequence shown here is derived from an EMBL/GenBank/DDBJ whole genome shotgun (WGS) entry which is preliminary data.</text>
</comment>
<protein>
    <submittedName>
        <fullName evidence="1">Uncharacterized protein</fullName>
    </submittedName>
</protein>
<proteinExistence type="predicted"/>
<dbReference type="Proteomes" id="UP001633002">
    <property type="component" value="Unassembled WGS sequence"/>
</dbReference>
<keyword evidence="2" id="KW-1185">Reference proteome</keyword>
<evidence type="ECO:0000313" key="1">
    <source>
        <dbReference type="EMBL" id="KAL3695136.1"/>
    </source>
</evidence>
<dbReference type="EMBL" id="JBJQOH010000003">
    <property type="protein sequence ID" value="KAL3695136.1"/>
    <property type="molecule type" value="Genomic_DNA"/>
</dbReference>
<name>A0ABD3HWF6_9MARC</name>
<organism evidence="1 2">
    <name type="scientific">Riccia sorocarpa</name>
    <dbReference type="NCBI Taxonomy" id="122646"/>
    <lineage>
        <taxon>Eukaryota</taxon>
        <taxon>Viridiplantae</taxon>
        <taxon>Streptophyta</taxon>
        <taxon>Embryophyta</taxon>
        <taxon>Marchantiophyta</taxon>
        <taxon>Marchantiopsida</taxon>
        <taxon>Marchantiidae</taxon>
        <taxon>Marchantiales</taxon>
        <taxon>Ricciaceae</taxon>
        <taxon>Riccia</taxon>
    </lineage>
</organism>
<reference evidence="1 2" key="1">
    <citation type="submission" date="2024-09" db="EMBL/GenBank/DDBJ databases">
        <title>Chromosome-scale assembly of Riccia sorocarpa.</title>
        <authorList>
            <person name="Paukszto L."/>
        </authorList>
    </citation>
    <scope>NUCLEOTIDE SEQUENCE [LARGE SCALE GENOMIC DNA]</scope>
    <source>
        <strain evidence="1">LP-2024</strain>
        <tissue evidence="1">Aerial parts of the thallus</tissue>
    </source>
</reference>
<evidence type="ECO:0000313" key="2">
    <source>
        <dbReference type="Proteomes" id="UP001633002"/>
    </source>
</evidence>
<sequence length="107" mass="12313">MIWADWMVVALLECKIIEHDEAENYRPDSNQRKVEKLPKDFPAEWTEIFDSFYGHCPSISPPCISESLDDPTVTVNPHKQPLPDSETELYWNHKPGGSFSAVRHNSD</sequence>
<accession>A0ABD3HWF6</accession>